<name>A0A4P9ZXK5_9FUNG</name>
<gene>
    <name evidence="1" type="ORF">BJ085DRAFT_38907</name>
</gene>
<dbReference type="AlphaFoldDB" id="A0A4P9ZXK5"/>
<keyword evidence="2" id="KW-1185">Reference proteome</keyword>
<dbReference type="Proteomes" id="UP000268162">
    <property type="component" value="Unassembled WGS sequence"/>
</dbReference>
<reference evidence="2" key="1">
    <citation type="journal article" date="2018" name="Nat. Microbiol.">
        <title>Leveraging single-cell genomics to expand the fungal tree of life.</title>
        <authorList>
            <person name="Ahrendt S.R."/>
            <person name="Quandt C.A."/>
            <person name="Ciobanu D."/>
            <person name="Clum A."/>
            <person name="Salamov A."/>
            <person name="Andreopoulos B."/>
            <person name="Cheng J.F."/>
            <person name="Woyke T."/>
            <person name="Pelin A."/>
            <person name="Henrissat B."/>
            <person name="Reynolds N.K."/>
            <person name="Benny G.L."/>
            <person name="Smith M.E."/>
            <person name="James T.Y."/>
            <person name="Grigoriev I.V."/>
        </authorList>
    </citation>
    <scope>NUCLEOTIDE SEQUENCE [LARGE SCALE GENOMIC DNA]</scope>
    <source>
        <strain evidence="2">RSA 468</strain>
    </source>
</reference>
<sequence>MGELHRAVYGCIVQWRSTTSWCHGRTPGCMGTLAFRLEHLQLKRLRFSPAPAQPFVELSSFQAKPQPPLTLGLTFLIELFHPSHDLGPLVINYLTDADQLRLATACKSIRALVAPLYKLTIPRRMLRTHEPSLVEFVQRYHPRVWRISPGFEDLDDHRAEEVRRFLGQLRKVNSVYLDANSVLYWA</sequence>
<evidence type="ECO:0000313" key="2">
    <source>
        <dbReference type="Proteomes" id="UP000268162"/>
    </source>
</evidence>
<dbReference type="EMBL" id="ML002373">
    <property type="protein sequence ID" value="RKP38396.1"/>
    <property type="molecule type" value="Genomic_DNA"/>
</dbReference>
<accession>A0A4P9ZXK5</accession>
<organism evidence="1 2">
    <name type="scientific">Dimargaris cristalligena</name>
    <dbReference type="NCBI Taxonomy" id="215637"/>
    <lineage>
        <taxon>Eukaryota</taxon>
        <taxon>Fungi</taxon>
        <taxon>Fungi incertae sedis</taxon>
        <taxon>Zoopagomycota</taxon>
        <taxon>Kickxellomycotina</taxon>
        <taxon>Dimargaritomycetes</taxon>
        <taxon>Dimargaritales</taxon>
        <taxon>Dimargaritaceae</taxon>
        <taxon>Dimargaris</taxon>
    </lineage>
</organism>
<evidence type="ECO:0000313" key="1">
    <source>
        <dbReference type="EMBL" id="RKP38396.1"/>
    </source>
</evidence>
<protein>
    <recommendedName>
        <fullName evidence="3">F-box domain-containing protein</fullName>
    </recommendedName>
</protein>
<proteinExistence type="predicted"/>
<evidence type="ECO:0008006" key="3">
    <source>
        <dbReference type="Google" id="ProtNLM"/>
    </source>
</evidence>